<evidence type="ECO:0000313" key="1">
    <source>
        <dbReference type="EMBL" id="TFK69090.1"/>
    </source>
</evidence>
<accession>A0ACD3ATP3</accession>
<dbReference type="EMBL" id="ML208337">
    <property type="protein sequence ID" value="TFK69090.1"/>
    <property type="molecule type" value="Genomic_DNA"/>
</dbReference>
<keyword evidence="2" id="KW-1185">Reference proteome</keyword>
<feature type="non-terminal residue" evidence="1">
    <location>
        <position position="418"/>
    </location>
</feature>
<sequence length="418" mass="47283">MDLKLTPGDGIHINDFPNEVLLAIFKLALPIAPASLAEGMSAPAALSICRRWREILIDCLCEAPFFAPCVPELEMRIQGSWARREDRQDPLRLPKFVLQVERWPAPWSFSHPTSYWSSPPYQPAFEVMEELEVQLTKEYNRLDDGINSSLKFLEIKGPNVFKFARLHPNAFPHLTQLYMDKCRIFPEDFADILRSAPELKEFSFTLKGHLEYPYADDGHTRILESTSITSLSILFPTFTDLRARPWPIAASLPHLETFTGIAEKPFEKALPFASPSLRTMNAYTDGRCADRPSELFKFLEKCPQLEKFAIPTGFLLSSPFFDKLSSGAIVPNLKELRCGPSSMSADLLVWFLRKKGFVDDPQTLSLSDLAPVRALSRVIFCGVSEIYRKEIEEELGGVTNVVEFVAHEIPRKGRGGTR</sequence>
<gene>
    <name evidence="1" type="ORF">BDN72DRAFT_840967</name>
</gene>
<organism evidence="1 2">
    <name type="scientific">Pluteus cervinus</name>
    <dbReference type="NCBI Taxonomy" id="181527"/>
    <lineage>
        <taxon>Eukaryota</taxon>
        <taxon>Fungi</taxon>
        <taxon>Dikarya</taxon>
        <taxon>Basidiomycota</taxon>
        <taxon>Agaricomycotina</taxon>
        <taxon>Agaricomycetes</taxon>
        <taxon>Agaricomycetidae</taxon>
        <taxon>Agaricales</taxon>
        <taxon>Pluteineae</taxon>
        <taxon>Pluteaceae</taxon>
        <taxon>Pluteus</taxon>
    </lineage>
</organism>
<proteinExistence type="predicted"/>
<dbReference type="Proteomes" id="UP000308600">
    <property type="component" value="Unassembled WGS sequence"/>
</dbReference>
<evidence type="ECO:0000313" key="2">
    <source>
        <dbReference type="Proteomes" id="UP000308600"/>
    </source>
</evidence>
<name>A0ACD3ATP3_9AGAR</name>
<reference evidence="1 2" key="1">
    <citation type="journal article" date="2019" name="Nat. Ecol. Evol.">
        <title>Megaphylogeny resolves global patterns of mushroom evolution.</title>
        <authorList>
            <person name="Varga T."/>
            <person name="Krizsan K."/>
            <person name="Foldi C."/>
            <person name="Dima B."/>
            <person name="Sanchez-Garcia M."/>
            <person name="Sanchez-Ramirez S."/>
            <person name="Szollosi G.J."/>
            <person name="Szarkandi J.G."/>
            <person name="Papp V."/>
            <person name="Albert L."/>
            <person name="Andreopoulos W."/>
            <person name="Angelini C."/>
            <person name="Antonin V."/>
            <person name="Barry K.W."/>
            <person name="Bougher N.L."/>
            <person name="Buchanan P."/>
            <person name="Buyck B."/>
            <person name="Bense V."/>
            <person name="Catcheside P."/>
            <person name="Chovatia M."/>
            <person name="Cooper J."/>
            <person name="Damon W."/>
            <person name="Desjardin D."/>
            <person name="Finy P."/>
            <person name="Geml J."/>
            <person name="Haridas S."/>
            <person name="Hughes K."/>
            <person name="Justo A."/>
            <person name="Karasinski D."/>
            <person name="Kautmanova I."/>
            <person name="Kiss B."/>
            <person name="Kocsube S."/>
            <person name="Kotiranta H."/>
            <person name="LaButti K.M."/>
            <person name="Lechner B.E."/>
            <person name="Liimatainen K."/>
            <person name="Lipzen A."/>
            <person name="Lukacs Z."/>
            <person name="Mihaltcheva S."/>
            <person name="Morgado L.N."/>
            <person name="Niskanen T."/>
            <person name="Noordeloos M.E."/>
            <person name="Ohm R.A."/>
            <person name="Ortiz-Santana B."/>
            <person name="Ovrebo C."/>
            <person name="Racz N."/>
            <person name="Riley R."/>
            <person name="Savchenko A."/>
            <person name="Shiryaev A."/>
            <person name="Soop K."/>
            <person name="Spirin V."/>
            <person name="Szebenyi C."/>
            <person name="Tomsovsky M."/>
            <person name="Tulloss R.E."/>
            <person name="Uehling J."/>
            <person name="Grigoriev I.V."/>
            <person name="Vagvolgyi C."/>
            <person name="Papp T."/>
            <person name="Martin F.M."/>
            <person name="Miettinen O."/>
            <person name="Hibbett D.S."/>
            <person name="Nagy L.G."/>
        </authorList>
    </citation>
    <scope>NUCLEOTIDE SEQUENCE [LARGE SCALE GENOMIC DNA]</scope>
    <source>
        <strain evidence="1 2">NL-1719</strain>
    </source>
</reference>
<protein>
    <submittedName>
        <fullName evidence="1">Uncharacterized protein</fullName>
    </submittedName>
</protein>